<evidence type="ECO:0000259" key="8">
    <source>
        <dbReference type="Pfam" id="PF02223"/>
    </source>
</evidence>
<dbReference type="GO" id="GO:0006227">
    <property type="term" value="P:dUDP biosynthetic process"/>
    <property type="evidence" value="ECO:0007669"/>
    <property type="project" value="TreeGrafter"/>
</dbReference>
<name>A0A077Z2J3_TRITR</name>
<dbReference type="Gene3D" id="3.40.50.300">
    <property type="entry name" value="P-loop containing nucleotide triphosphate hydrolases"/>
    <property type="match status" value="1"/>
</dbReference>
<evidence type="ECO:0000256" key="2">
    <source>
        <dbReference type="ARBA" id="ARBA00012980"/>
    </source>
</evidence>
<dbReference type="OrthoDB" id="425602at2759"/>
<evidence type="ECO:0000256" key="6">
    <source>
        <dbReference type="ARBA" id="ARBA00022777"/>
    </source>
</evidence>
<dbReference type="GO" id="GO:0006233">
    <property type="term" value="P:dTDP biosynthetic process"/>
    <property type="evidence" value="ECO:0007669"/>
    <property type="project" value="InterPro"/>
</dbReference>
<organism evidence="9 10">
    <name type="scientific">Trichuris trichiura</name>
    <name type="common">Whipworm</name>
    <name type="synonym">Trichocephalus trichiurus</name>
    <dbReference type="NCBI Taxonomy" id="36087"/>
    <lineage>
        <taxon>Eukaryota</taxon>
        <taxon>Metazoa</taxon>
        <taxon>Ecdysozoa</taxon>
        <taxon>Nematoda</taxon>
        <taxon>Enoplea</taxon>
        <taxon>Dorylaimia</taxon>
        <taxon>Trichinellida</taxon>
        <taxon>Trichuridae</taxon>
        <taxon>Trichuris</taxon>
    </lineage>
</organism>
<evidence type="ECO:0000313" key="10">
    <source>
        <dbReference type="Proteomes" id="UP000030665"/>
    </source>
</evidence>
<evidence type="ECO:0000313" key="9">
    <source>
        <dbReference type="EMBL" id="CDW54251.1"/>
    </source>
</evidence>
<evidence type="ECO:0000256" key="5">
    <source>
        <dbReference type="ARBA" id="ARBA00022741"/>
    </source>
</evidence>
<proteinExistence type="inferred from homology"/>
<dbReference type="EC" id="2.7.4.9" evidence="2"/>
<reference evidence="9" key="1">
    <citation type="submission" date="2014-01" db="EMBL/GenBank/DDBJ databases">
        <authorList>
            <person name="Aslett M."/>
        </authorList>
    </citation>
    <scope>NUCLEOTIDE SEQUENCE</scope>
</reference>
<dbReference type="GO" id="GO:0005829">
    <property type="term" value="C:cytosol"/>
    <property type="evidence" value="ECO:0007669"/>
    <property type="project" value="TreeGrafter"/>
</dbReference>
<dbReference type="HAMAP" id="MF_00165">
    <property type="entry name" value="Thymidylate_kinase"/>
    <property type="match status" value="1"/>
</dbReference>
<dbReference type="Pfam" id="PF02223">
    <property type="entry name" value="Thymidylate_kin"/>
    <property type="match status" value="1"/>
</dbReference>
<gene>
    <name evidence="9" type="ORF">TTRE_0000252101</name>
</gene>
<dbReference type="Proteomes" id="UP000030665">
    <property type="component" value="Unassembled WGS sequence"/>
</dbReference>
<dbReference type="GO" id="GO:0004550">
    <property type="term" value="F:nucleoside diphosphate kinase activity"/>
    <property type="evidence" value="ECO:0007669"/>
    <property type="project" value="TreeGrafter"/>
</dbReference>
<comment type="similarity">
    <text evidence="1">Belongs to the thymidylate kinase family.</text>
</comment>
<dbReference type="PANTHER" id="PTHR10344:SF1">
    <property type="entry name" value="THYMIDYLATE KINASE"/>
    <property type="match status" value="1"/>
</dbReference>
<keyword evidence="10" id="KW-1185">Reference proteome</keyword>
<keyword evidence="7" id="KW-0067">ATP-binding</keyword>
<dbReference type="GO" id="GO:0005634">
    <property type="term" value="C:nucleus"/>
    <property type="evidence" value="ECO:0007669"/>
    <property type="project" value="TreeGrafter"/>
</dbReference>
<accession>A0A077Z2J3</accession>
<dbReference type="EMBL" id="HG805886">
    <property type="protein sequence ID" value="CDW54251.1"/>
    <property type="molecule type" value="Genomic_DNA"/>
</dbReference>
<dbReference type="SUPFAM" id="SSF52540">
    <property type="entry name" value="P-loop containing nucleoside triphosphate hydrolases"/>
    <property type="match status" value="1"/>
</dbReference>
<dbReference type="GO" id="GO:0005739">
    <property type="term" value="C:mitochondrion"/>
    <property type="evidence" value="ECO:0007669"/>
    <property type="project" value="TreeGrafter"/>
</dbReference>
<evidence type="ECO:0000256" key="7">
    <source>
        <dbReference type="ARBA" id="ARBA00022840"/>
    </source>
</evidence>
<protein>
    <recommendedName>
        <fullName evidence="2">dTMP kinase</fullName>
        <ecNumber evidence="2">2.7.4.9</ecNumber>
    </recommendedName>
</protein>
<keyword evidence="4" id="KW-0545">Nucleotide biosynthesis</keyword>
<dbReference type="NCBIfam" id="TIGR00041">
    <property type="entry name" value="DTMP_kinase"/>
    <property type="match status" value="1"/>
</dbReference>
<evidence type="ECO:0000256" key="1">
    <source>
        <dbReference type="ARBA" id="ARBA00009776"/>
    </source>
</evidence>
<dbReference type="GO" id="GO:0004798">
    <property type="term" value="F:dTMP kinase activity"/>
    <property type="evidence" value="ECO:0007669"/>
    <property type="project" value="UniProtKB-EC"/>
</dbReference>
<dbReference type="GO" id="GO:0006235">
    <property type="term" value="P:dTTP biosynthetic process"/>
    <property type="evidence" value="ECO:0007669"/>
    <property type="project" value="TreeGrafter"/>
</dbReference>
<sequence>MEEEGRGIFVALEGLDRSGKTTQVAFLRETLEKINTPVRVFRYPTRSGPTGIALSQYLNKTETTDDHAIHLLFSADRWSTAYEIENGFKTDCVHLTGCRQEIEQLLKAGTHVLADRYAYSGIAYSAAKGLDYDWCCQPDKGLPRPDIVIFLDVHAEVAECRGDFGQEVYEKVEFQKKVYNIFMDKVRDSNWRVRTGDNATTSSSVAFFPADRRYVGRRASSQRGRVAFF</sequence>
<reference evidence="9" key="2">
    <citation type="submission" date="2014-03" db="EMBL/GenBank/DDBJ databases">
        <title>The whipworm genome and dual-species transcriptomics of an intimate host-pathogen interaction.</title>
        <authorList>
            <person name="Foth B.J."/>
            <person name="Tsai I.J."/>
            <person name="Reid A.J."/>
            <person name="Bancroft A.J."/>
            <person name="Nichol S."/>
            <person name="Tracey A."/>
            <person name="Holroyd N."/>
            <person name="Cotton J.A."/>
            <person name="Stanley E.J."/>
            <person name="Zarowiecki M."/>
            <person name="Liu J.Z."/>
            <person name="Huckvale T."/>
            <person name="Cooper P.J."/>
            <person name="Grencis R.K."/>
            <person name="Berriman M."/>
        </authorList>
    </citation>
    <scope>NUCLEOTIDE SEQUENCE [LARGE SCALE GENOMIC DNA]</scope>
</reference>
<evidence type="ECO:0000256" key="4">
    <source>
        <dbReference type="ARBA" id="ARBA00022727"/>
    </source>
</evidence>
<dbReference type="PANTHER" id="PTHR10344">
    <property type="entry name" value="THYMIDYLATE KINASE"/>
    <property type="match status" value="1"/>
</dbReference>
<keyword evidence="6 9" id="KW-0418">Kinase</keyword>
<keyword evidence="3" id="KW-0808">Transferase</keyword>
<dbReference type="InterPro" id="IPR027417">
    <property type="entry name" value="P-loop_NTPase"/>
</dbReference>
<keyword evidence="5" id="KW-0547">Nucleotide-binding</keyword>
<dbReference type="InterPro" id="IPR018094">
    <property type="entry name" value="Thymidylate_kinase"/>
</dbReference>
<dbReference type="STRING" id="36087.A0A077Z2J3"/>
<dbReference type="InterPro" id="IPR039430">
    <property type="entry name" value="Thymidylate_kin-like_dom"/>
</dbReference>
<feature type="domain" description="Thymidylate kinase-like" evidence="8">
    <location>
        <begin position="12"/>
        <end position="187"/>
    </location>
</feature>
<dbReference type="GO" id="GO:0005524">
    <property type="term" value="F:ATP binding"/>
    <property type="evidence" value="ECO:0007669"/>
    <property type="project" value="UniProtKB-KW"/>
</dbReference>
<evidence type="ECO:0000256" key="3">
    <source>
        <dbReference type="ARBA" id="ARBA00022679"/>
    </source>
</evidence>
<dbReference type="AlphaFoldDB" id="A0A077Z2J3"/>
<dbReference type="CDD" id="cd01672">
    <property type="entry name" value="TMPK"/>
    <property type="match status" value="1"/>
</dbReference>